<evidence type="ECO:0000313" key="1">
    <source>
        <dbReference type="EMBL" id="QBM28361.1"/>
    </source>
</evidence>
<dbReference type="KEGG" id="hpse:HPF_11730"/>
<organism evidence="1 2">
    <name type="scientific">Hydrogenophaga pseudoflava</name>
    <name type="common">Pseudomonas carboxydoflava</name>
    <dbReference type="NCBI Taxonomy" id="47421"/>
    <lineage>
        <taxon>Bacteria</taxon>
        <taxon>Pseudomonadati</taxon>
        <taxon>Pseudomonadota</taxon>
        <taxon>Betaproteobacteria</taxon>
        <taxon>Burkholderiales</taxon>
        <taxon>Comamonadaceae</taxon>
        <taxon>Hydrogenophaga</taxon>
    </lineage>
</organism>
<name>A0A4P6X3K4_HYDPS</name>
<evidence type="ECO:0000313" key="2">
    <source>
        <dbReference type="Proteomes" id="UP000293912"/>
    </source>
</evidence>
<gene>
    <name evidence="1" type="ORF">HPF_11730</name>
</gene>
<proteinExistence type="predicted"/>
<keyword evidence="2" id="KW-1185">Reference proteome</keyword>
<dbReference type="Proteomes" id="UP000293912">
    <property type="component" value="Chromosome"/>
</dbReference>
<protein>
    <submittedName>
        <fullName evidence="1">Uncharacterized protein</fullName>
    </submittedName>
</protein>
<reference evidence="1 2" key="1">
    <citation type="submission" date="2019-03" db="EMBL/GenBank/DDBJ databases">
        <authorList>
            <person name="Sebastian G."/>
            <person name="Baumann P."/>
            <person name="Ruckert C."/>
            <person name="Kalinowski J."/>
            <person name="Nebel B."/>
            <person name="Takors R."/>
            <person name="Blombach B."/>
        </authorList>
    </citation>
    <scope>NUCLEOTIDE SEQUENCE [LARGE SCALE GENOMIC DNA]</scope>
    <source>
        <strain evidence="1 2">DSM 1084</strain>
    </source>
</reference>
<dbReference type="AlphaFoldDB" id="A0A4P6X3K4"/>
<sequence>MPMTIDMTPSWGELGLLVKRLAFSAEDKALRHIWPEVAKAFASAQALSNLMQGLSERATGHRRQDDV</sequence>
<dbReference type="RefSeq" id="WP_133156694.1">
    <property type="nucleotide sequence ID" value="NZ_CP037867.1"/>
</dbReference>
<accession>A0A4P6X3K4</accession>
<dbReference type="EMBL" id="CP037867">
    <property type="protein sequence ID" value="QBM28361.1"/>
    <property type="molecule type" value="Genomic_DNA"/>
</dbReference>